<organism evidence="1 2">
    <name type="scientific">Komagataeibacter melaceti</name>
    <dbReference type="NCBI Taxonomy" id="2766577"/>
    <lineage>
        <taxon>Bacteria</taxon>
        <taxon>Pseudomonadati</taxon>
        <taxon>Pseudomonadota</taxon>
        <taxon>Alphaproteobacteria</taxon>
        <taxon>Acetobacterales</taxon>
        <taxon>Acetobacteraceae</taxon>
        <taxon>Komagataeibacter</taxon>
    </lineage>
</organism>
<keyword evidence="2" id="KW-1185">Reference proteome</keyword>
<reference evidence="1 2" key="1">
    <citation type="submission" date="2018-08" db="EMBL/GenBank/DDBJ databases">
        <title>Komagataeibacter sp. AV 382.</title>
        <authorList>
            <person name="Skraban J."/>
            <person name="Trcek J."/>
        </authorList>
    </citation>
    <scope>NUCLEOTIDE SEQUENCE [LARGE SCALE GENOMIC DNA]</scope>
    <source>
        <strain evidence="1 2">AV 382</strain>
    </source>
</reference>
<proteinExistence type="predicted"/>
<protein>
    <submittedName>
        <fullName evidence="1">Uncharacterized protein</fullName>
    </submittedName>
</protein>
<name>A0A371Z4C6_9PROT</name>
<dbReference type="Proteomes" id="UP000262371">
    <property type="component" value="Unassembled WGS sequence"/>
</dbReference>
<sequence length="115" mass="12584">MARACIGGVLLVGPALPRAHADPAMQSVWCSITEANSRRLFISDPAHLPATSRMTVFAYSGRFARTVNMRYGLHYVVVGHYCQAFPTPRRAAIAHADMIAHLADQNFQIVSVGIF</sequence>
<comment type="caution">
    <text evidence="1">The sequence shown here is derived from an EMBL/GenBank/DDBJ whole genome shotgun (WGS) entry which is preliminary data.</text>
</comment>
<dbReference type="AlphaFoldDB" id="A0A371Z4C6"/>
<evidence type="ECO:0000313" key="2">
    <source>
        <dbReference type="Proteomes" id="UP000262371"/>
    </source>
</evidence>
<evidence type="ECO:0000313" key="1">
    <source>
        <dbReference type="EMBL" id="RFD21335.1"/>
    </source>
</evidence>
<gene>
    <name evidence="1" type="ORF">DY926_01040</name>
</gene>
<dbReference type="EMBL" id="QUWV01000011">
    <property type="protein sequence ID" value="RFD21335.1"/>
    <property type="molecule type" value="Genomic_DNA"/>
</dbReference>
<accession>A0A371Z4C6</accession>